<organism evidence="3">
    <name type="scientific">uncultured Acetothermia bacterium</name>
    <dbReference type="NCBI Taxonomy" id="236499"/>
    <lineage>
        <taxon>Bacteria</taxon>
        <taxon>Candidatus Bipolaricaulota</taxon>
        <taxon>environmental samples</taxon>
    </lineage>
</organism>
<accession>H5SH09</accession>
<dbReference type="Pfam" id="PF02594">
    <property type="entry name" value="DUF167"/>
    <property type="match status" value="1"/>
</dbReference>
<dbReference type="Gene3D" id="3.30.1200.10">
    <property type="entry name" value="YggU-like"/>
    <property type="match status" value="1"/>
</dbReference>
<dbReference type="PANTHER" id="PTHR13420:SF7">
    <property type="entry name" value="UPF0235 PROTEIN C15ORF40"/>
    <property type="match status" value="1"/>
</dbReference>
<proteinExistence type="inferred from homology"/>
<dbReference type="SMART" id="SM01152">
    <property type="entry name" value="DUF167"/>
    <property type="match status" value="1"/>
</dbReference>
<comment type="similarity">
    <text evidence="1 2">Belongs to the UPF0235 family.</text>
</comment>
<dbReference type="GO" id="GO:0005737">
    <property type="term" value="C:cytoplasm"/>
    <property type="evidence" value="ECO:0007669"/>
    <property type="project" value="TreeGrafter"/>
</dbReference>
<dbReference type="InterPro" id="IPR036591">
    <property type="entry name" value="YggU-like_sf"/>
</dbReference>
<protein>
    <recommendedName>
        <fullName evidence="2">UPF0235 protein HGMM_F27H04C03</fullName>
    </recommendedName>
</protein>
<dbReference type="SUPFAM" id="SSF69786">
    <property type="entry name" value="YggU-like"/>
    <property type="match status" value="1"/>
</dbReference>
<evidence type="ECO:0000256" key="2">
    <source>
        <dbReference type="HAMAP-Rule" id="MF_00634"/>
    </source>
</evidence>
<dbReference type="EMBL" id="AP011718">
    <property type="protein sequence ID" value="BAL55445.1"/>
    <property type="molecule type" value="Genomic_DNA"/>
</dbReference>
<name>H5SH09_9BACT</name>
<dbReference type="NCBIfam" id="TIGR00251">
    <property type="entry name" value="DUF167 family protein"/>
    <property type="match status" value="1"/>
</dbReference>
<reference evidence="3" key="2">
    <citation type="journal article" date="2012" name="PLoS ONE">
        <title>A Deeply Branching Thermophilic Bacterium with an Ancient Acetyl-CoA Pathway Dominates a Subsurface Ecosystem.</title>
        <authorList>
            <person name="Takami H."/>
            <person name="Noguchi H."/>
            <person name="Takaki Y."/>
            <person name="Uchiyama I."/>
            <person name="Toyoda A."/>
            <person name="Nishi S."/>
            <person name="Chee G.-J."/>
            <person name="Arai W."/>
            <person name="Nunoura T."/>
            <person name="Itoh T."/>
            <person name="Hattori M."/>
            <person name="Takai K."/>
        </authorList>
    </citation>
    <scope>NUCLEOTIDE SEQUENCE</scope>
</reference>
<gene>
    <name evidence="3" type="ORF">HGMM_F27H04C03</name>
</gene>
<reference evidence="3" key="1">
    <citation type="journal article" date="2005" name="Environ. Microbiol.">
        <title>Genetic and functional properties of uncultivated thermophilic crenarchaeotes from a subsurface gold mine as revealed by analysis of genome fragments.</title>
        <authorList>
            <person name="Nunoura T."/>
            <person name="Hirayama H."/>
            <person name="Takami H."/>
            <person name="Oida H."/>
            <person name="Nishi S."/>
            <person name="Shimamura S."/>
            <person name="Suzuki Y."/>
            <person name="Inagaki F."/>
            <person name="Takai K."/>
            <person name="Nealson K.H."/>
            <person name="Horikoshi K."/>
        </authorList>
    </citation>
    <scope>NUCLEOTIDE SEQUENCE</scope>
</reference>
<dbReference type="HAMAP" id="MF_00634">
    <property type="entry name" value="UPF0235"/>
    <property type="match status" value="1"/>
</dbReference>
<dbReference type="InterPro" id="IPR003746">
    <property type="entry name" value="DUF167"/>
</dbReference>
<sequence>MYTVHAMLREDAEGVVLTVRVKPRARRNSIIGMRNDALLVEVTAPPEQNKANDAVIALLAEALNISKSRVELLSGQTHRDKRLRIWGLTPSQCWERLQVVLGQRP</sequence>
<dbReference type="AlphaFoldDB" id="H5SH09"/>
<evidence type="ECO:0000256" key="1">
    <source>
        <dbReference type="ARBA" id="ARBA00010364"/>
    </source>
</evidence>
<evidence type="ECO:0000313" key="3">
    <source>
        <dbReference type="EMBL" id="BAL55445.1"/>
    </source>
</evidence>
<dbReference type="PANTHER" id="PTHR13420">
    <property type="entry name" value="UPF0235 PROTEIN C15ORF40"/>
    <property type="match status" value="1"/>
</dbReference>